<organism evidence="8 9">
    <name type="scientific">Helicocarpus griseus UAMH5409</name>
    <dbReference type="NCBI Taxonomy" id="1447875"/>
    <lineage>
        <taxon>Eukaryota</taxon>
        <taxon>Fungi</taxon>
        <taxon>Dikarya</taxon>
        <taxon>Ascomycota</taxon>
        <taxon>Pezizomycotina</taxon>
        <taxon>Eurotiomycetes</taxon>
        <taxon>Eurotiomycetidae</taxon>
        <taxon>Onygenales</taxon>
        <taxon>Ajellomycetaceae</taxon>
        <taxon>Helicocarpus</taxon>
    </lineage>
</organism>
<keyword evidence="6" id="KW-0753">Steroid metabolism</keyword>
<evidence type="ECO:0000313" key="9">
    <source>
        <dbReference type="Proteomes" id="UP000223968"/>
    </source>
</evidence>
<protein>
    <recommendedName>
        <fullName evidence="6">Sterol 24-C-methyltransferase</fullName>
        <ecNumber evidence="6">2.1.1.-</ecNumber>
    </recommendedName>
    <alternativeName>
        <fullName evidence="6">Delta(24)-sterol C-methyltransferase</fullName>
    </alternativeName>
</protein>
<comment type="function">
    <text evidence="6">Catalyzes the transfer of methyl groups from S-adenosyl-methionine to the C-24 of sterols.</text>
</comment>
<evidence type="ECO:0000313" key="8">
    <source>
        <dbReference type="EMBL" id="PGG99269.1"/>
    </source>
</evidence>
<name>A0A2B7WRR7_9EURO</name>
<dbReference type="GO" id="GO:0003838">
    <property type="term" value="F:sterol 24-C-methyltransferase activity"/>
    <property type="evidence" value="ECO:0007669"/>
    <property type="project" value="TreeGrafter"/>
</dbReference>
<evidence type="ECO:0000256" key="4">
    <source>
        <dbReference type="ARBA" id="ARBA00038188"/>
    </source>
</evidence>
<evidence type="ECO:0000259" key="7">
    <source>
        <dbReference type="PROSITE" id="PS51685"/>
    </source>
</evidence>
<keyword evidence="6" id="KW-1207">Sterol metabolism</keyword>
<keyword evidence="6" id="KW-0756">Sterol biosynthesis</keyword>
<dbReference type="EC" id="2.1.1.-" evidence="6"/>
<evidence type="ECO:0000256" key="2">
    <source>
        <dbReference type="ARBA" id="ARBA00022679"/>
    </source>
</evidence>
<gene>
    <name evidence="8" type="ORF">AJ79_08606</name>
</gene>
<proteinExistence type="inferred from homology"/>
<keyword evidence="3 5" id="KW-0949">S-adenosyl-L-methionine</keyword>
<keyword evidence="6" id="KW-0443">Lipid metabolism</keyword>
<dbReference type="InterPro" id="IPR013705">
    <property type="entry name" value="Sterol_MeTrfase_C"/>
</dbReference>
<dbReference type="Gene3D" id="3.40.50.150">
    <property type="entry name" value="Vaccinia Virus protein VP39"/>
    <property type="match status" value="1"/>
</dbReference>
<dbReference type="STRING" id="1447875.A0A2B7WRR7"/>
<dbReference type="InterPro" id="IPR050447">
    <property type="entry name" value="Erg6_SMT_methyltransf"/>
</dbReference>
<dbReference type="InterPro" id="IPR013216">
    <property type="entry name" value="Methyltransf_11"/>
</dbReference>
<comment type="similarity">
    <text evidence="4 5 6">Belongs to the class I-like SAM-binding methyltransferase superfamily. Erg6/SMT family.</text>
</comment>
<dbReference type="Proteomes" id="UP000223968">
    <property type="component" value="Unassembled WGS sequence"/>
</dbReference>
<dbReference type="PROSITE" id="PS51685">
    <property type="entry name" value="SAM_MT_ERG6_SMT"/>
    <property type="match status" value="1"/>
</dbReference>
<dbReference type="GO" id="GO:0032259">
    <property type="term" value="P:methylation"/>
    <property type="evidence" value="ECO:0007669"/>
    <property type="project" value="UniProtKB-KW"/>
</dbReference>
<comment type="pathway">
    <text evidence="6">Steroid metabolism.</text>
</comment>
<keyword evidence="1 5" id="KW-0489">Methyltransferase</keyword>
<dbReference type="EMBL" id="PDNB01000208">
    <property type="protein sequence ID" value="PGG99269.1"/>
    <property type="molecule type" value="Genomic_DNA"/>
</dbReference>
<keyword evidence="6" id="KW-0752">Steroid biosynthesis</keyword>
<dbReference type="GO" id="GO:0006696">
    <property type="term" value="P:ergosterol biosynthetic process"/>
    <property type="evidence" value="ECO:0007669"/>
    <property type="project" value="TreeGrafter"/>
</dbReference>
<dbReference type="GO" id="GO:0005783">
    <property type="term" value="C:endoplasmic reticulum"/>
    <property type="evidence" value="ECO:0007669"/>
    <property type="project" value="TreeGrafter"/>
</dbReference>
<keyword evidence="2 5" id="KW-0808">Transferase</keyword>
<dbReference type="InterPro" id="IPR029063">
    <property type="entry name" value="SAM-dependent_MTases_sf"/>
</dbReference>
<dbReference type="PANTHER" id="PTHR44068:SF1">
    <property type="entry name" value="HYPOTHETICAL LOC100005854"/>
    <property type="match status" value="1"/>
</dbReference>
<dbReference type="AlphaFoldDB" id="A0A2B7WRR7"/>
<dbReference type="CDD" id="cd02440">
    <property type="entry name" value="AdoMet_MTases"/>
    <property type="match status" value="1"/>
</dbReference>
<reference evidence="8 9" key="1">
    <citation type="submission" date="2017-10" db="EMBL/GenBank/DDBJ databases">
        <title>Comparative genomics in systemic dimorphic fungi from Ajellomycetaceae.</title>
        <authorList>
            <person name="Munoz J.F."/>
            <person name="Mcewen J.G."/>
            <person name="Clay O.K."/>
            <person name="Cuomo C.A."/>
        </authorList>
    </citation>
    <scope>NUCLEOTIDE SEQUENCE [LARGE SCALE GENOMIC DNA]</scope>
    <source>
        <strain evidence="8 9">UAMH5409</strain>
    </source>
</reference>
<dbReference type="OrthoDB" id="4310724at2759"/>
<evidence type="ECO:0000256" key="6">
    <source>
        <dbReference type="RuleBase" id="RU362025"/>
    </source>
</evidence>
<comment type="caution">
    <text evidence="8">The sequence shown here is derived from an EMBL/GenBank/DDBJ whole genome shotgun (WGS) entry which is preliminary data.</text>
</comment>
<evidence type="ECO:0000256" key="5">
    <source>
        <dbReference type="PROSITE-ProRule" id="PRU01022"/>
    </source>
</evidence>
<keyword evidence="9" id="KW-1185">Reference proteome</keyword>
<sequence>MPSPNPEHYVDGRNAELDSLLPGSFQGLTVMGKKDFKYYSAWVNKYSGFFGKDLIDDERLGGDSMRTGDYYTLTKYFYNLVTDFYEYGWCQSFHFCHFSYGESFSKAIARHEHYLAHRIGIKEGMTVLDVGCGVAGPAIEIAKFTNARIVGVNNNEYHLQKAALYVEQHGLSDRVTFVNCDFMQIKLPDNSFDAVYVIEATVHAPSLEGAYREIFRVLKPGGLVGIYEWVLTDRYDPDHPAHREIALGIQKFNGISKLSKACEARRAIQDAGFQLLDYEDLADRRASIPWYHPFTNSIFNTQSLSDIITYAPMSRWGRRITHYLTGCLETVGLVPQGTKMTGDGLSKTAEQLVLGGEKKLFSPMYFMLAKKPTSA</sequence>
<evidence type="ECO:0000256" key="1">
    <source>
        <dbReference type="ARBA" id="ARBA00022603"/>
    </source>
</evidence>
<dbReference type="Pfam" id="PF08498">
    <property type="entry name" value="Sterol_MT_C"/>
    <property type="match status" value="1"/>
</dbReference>
<dbReference type="Pfam" id="PF08241">
    <property type="entry name" value="Methyltransf_11"/>
    <property type="match status" value="1"/>
</dbReference>
<keyword evidence="6" id="KW-0444">Lipid biosynthesis</keyword>
<dbReference type="SUPFAM" id="SSF53335">
    <property type="entry name" value="S-adenosyl-L-methionine-dependent methyltransferases"/>
    <property type="match status" value="1"/>
</dbReference>
<dbReference type="InterPro" id="IPR030384">
    <property type="entry name" value="MeTrfase_SMT"/>
</dbReference>
<dbReference type="PANTHER" id="PTHR44068">
    <property type="entry name" value="ZGC:194242"/>
    <property type="match status" value="1"/>
</dbReference>
<evidence type="ECO:0000256" key="3">
    <source>
        <dbReference type="ARBA" id="ARBA00022691"/>
    </source>
</evidence>
<feature type="domain" description="SAM-dependent methyltransferase Erg6/SMT-type" evidence="7">
    <location>
        <begin position="77"/>
        <end position="372"/>
    </location>
</feature>
<accession>A0A2B7WRR7</accession>